<keyword evidence="2" id="KW-1185">Reference proteome</keyword>
<accession>A0A0A7DMT5</accession>
<gene>
    <name evidence="1" type="ORF">LDL_065</name>
</gene>
<protein>
    <submittedName>
        <fullName evidence="1">Uncharacterized protein</fullName>
    </submittedName>
</protein>
<reference evidence="1 2" key="1">
    <citation type="journal article" date="2014" name="Appl. Environ. Microbiol.">
        <title>Genome and proteome analysis of bacteriophage Ldl1 reveals the existence of a novel phage group infecting Lactobacillus delbrueckii subsp. Lactis.</title>
        <authorList>
            <person name="Casey E."/>
            <person name="Mahony J."/>
            <person name="Neve H."/>
            <person name="Noben J.P."/>
            <person name="Bello F.D."/>
            <person name="van Sinderen D."/>
        </authorList>
    </citation>
    <scope>NUCLEOTIDE SEQUENCE [LARGE SCALE GENOMIC DNA]</scope>
    <source>
        <strain evidence="1">Ldl1</strain>
    </source>
</reference>
<dbReference type="EMBL" id="KM514685">
    <property type="protein sequence ID" value="AIS73923.1"/>
    <property type="molecule type" value="Genomic_DNA"/>
</dbReference>
<proteinExistence type="predicted"/>
<dbReference type="Proteomes" id="UP000030928">
    <property type="component" value="Segment"/>
</dbReference>
<sequence length="68" mass="7845">MKDQDKYGFYLTESQGDYIALKSNEDGDTAIKLVVNKDFLKGCKNPLSLIRLLELIFKSFLRQAQDEK</sequence>
<evidence type="ECO:0000313" key="1">
    <source>
        <dbReference type="EMBL" id="AIS73923.1"/>
    </source>
</evidence>
<dbReference type="RefSeq" id="YP_009126507.1">
    <property type="nucleotide sequence ID" value="NC_026609.1"/>
</dbReference>
<evidence type="ECO:0000313" key="2">
    <source>
        <dbReference type="Proteomes" id="UP000030928"/>
    </source>
</evidence>
<dbReference type="KEGG" id="vg:23681268"/>
<name>A0A0A7DMT5_9CAUD</name>
<dbReference type="GeneID" id="23681268"/>
<organism evidence="1 2">
    <name type="scientific">Lactobacillus phage Ldl1</name>
    <dbReference type="NCBI Taxonomy" id="1552735"/>
    <lineage>
        <taxon>Viruses</taxon>
        <taxon>Duplodnaviria</taxon>
        <taxon>Heunggongvirae</taxon>
        <taxon>Uroviricota</taxon>
        <taxon>Caudoviricetes</taxon>
        <taxon>Tybeckvirinae</taxon>
        <taxon>Lidleunavirus</taxon>
        <taxon>Lidleunavirus Ldl1</taxon>
    </lineage>
</organism>